<feature type="compositionally biased region" description="Basic and acidic residues" evidence="1">
    <location>
        <begin position="89"/>
        <end position="100"/>
    </location>
</feature>
<protein>
    <submittedName>
        <fullName evidence="3">Uncharacterized protein</fullName>
    </submittedName>
</protein>
<evidence type="ECO:0000313" key="3">
    <source>
        <dbReference type="EMBL" id="HDQ99730.1"/>
    </source>
</evidence>
<gene>
    <name evidence="3" type="ORF">ENN51_05555</name>
</gene>
<keyword evidence="2" id="KW-1133">Transmembrane helix</keyword>
<keyword evidence="2" id="KW-0812">Transmembrane</keyword>
<accession>A0A7V0T6H3</accession>
<feature type="compositionally biased region" description="Basic residues" evidence="1">
    <location>
        <begin position="78"/>
        <end position="88"/>
    </location>
</feature>
<feature type="compositionally biased region" description="Low complexity" evidence="1">
    <location>
        <begin position="130"/>
        <end position="144"/>
    </location>
</feature>
<comment type="caution">
    <text evidence="3">The sequence shown here is derived from an EMBL/GenBank/DDBJ whole genome shotgun (WGS) entry which is preliminary data.</text>
</comment>
<organism evidence="3">
    <name type="scientific">candidate division WOR-3 bacterium</name>
    <dbReference type="NCBI Taxonomy" id="2052148"/>
    <lineage>
        <taxon>Bacteria</taxon>
        <taxon>Bacteria division WOR-3</taxon>
    </lineage>
</organism>
<reference evidence="3" key="1">
    <citation type="journal article" date="2020" name="mSystems">
        <title>Genome- and Community-Level Interaction Insights into Carbon Utilization and Element Cycling Functions of Hydrothermarchaeota in Hydrothermal Sediment.</title>
        <authorList>
            <person name="Zhou Z."/>
            <person name="Liu Y."/>
            <person name="Xu W."/>
            <person name="Pan J."/>
            <person name="Luo Z.H."/>
            <person name="Li M."/>
        </authorList>
    </citation>
    <scope>NUCLEOTIDE SEQUENCE [LARGE SCALE GENOMIC DNA]</scope>
    <source>
        <strain evidence="3">SpSt-1182</strain>
    </source>
</reference>
<sequence length="202" mass="21580">MMPTRKSSSGGVRTPRRGGKGKQGKPGLGPIIGAVLVLAAIAVAVVMVARPKPAATAQSSGRSRSARASGGTEDGASGRRRSAGRTKSSKREQRRAERAERKARRRAGREQTRAGRRTRSSDRPARSRSRSTGSSRGATSSGRTIDAIIEDKSGQRVALVGTRPLRPGDELDGRRISSVEADRVQVEYSGRTYSVRIGQNLY</sequence>
<feature type="compositionally biased region" description="Basic residues" evidence="1">
    <location>
        <begin position="14"/>
        <end position="23"/>
    </location>
</feature>
<feature type="compositionally biased region" description="Basic and acidic residues" evidence="1">
    <location>
        <begin position="108"/>
        <end position="125"/>
    </location>
</feature>
<feature type="transmembrane region" description="Helical" evidence="2">
    <location>
        <begin position="27"/>
        <end position="49"/>
    </location>
</feature>
<name>A0A7V0T6H3_UNCW3</name>
<keyword evidence="2" id="KW-0472">Membrane</keyword>
<dbReference type="EMBL" id="DSBX01000207">
    <property type="protein sequence ID" value="HDQ99730.1"/>
    <property type="molecule type" value="Genomic_DNA"/>
</dbReference>
<proteinExistence type="predicted"/>
<dbReference type="Proteomes" id="UP000885672">
    <property type="component" value="Unassembled WGS sequence"/>
</dbReference>
<feature type="region of interest" description="Disordered" evidence="1">
    <location>
        <begin position="52"/>
        <end position="145"/>
    </location>
</feature>
<feature type="compositionally biased region" description="Low complexity" evidence="1">
    <location>
        <begin position="52"/>
        <end position="71"/>
    </location>
</feature>
<feature type="region of interest" description="Disordered" evidence="1">
    <location>
        <begin position="1"/>
        <end position="28"/>
    </location>
</feature>
<dbReference type="AlphaFoldDB" id="A0A7V0T6H3"/>
<feature type="compositionally biased region" description="Polar residues" evidence="1">
    <location>
        <begin position="1"/>
        <end position="11"/>
    </location>
</feature>
<evidence type="ECO:0000256" key="2">
    <source>
        <dbReference type="SAM" id="Phobius"/>
    </source>
</evidence>
<evidence type="ECO:0000256" key="1">
    <source>
        <dbReference type="SAM" id="MobiDB-lite"/>
    </source>
</evidence>